<evidence type="ECO:0000256" key="4">
    <source>
        <dbReference type="SAM" id="SignalP"/>
    </source>
</evidence>
<dbReference type="InterPro" id="IPR014755">
    <property type="entry name" value="Cu-Rt/internalin_Ig-like"/>
</dbReference>
<dbReference type="GO" id="GO:0005509">
    <property type="term" value="F:calcium ion binding"/>
    <property type="evidence" value="ECO:0007669"/>
    <property type="project" value="InterPro"/>
</dbReference>
<accession>A0A1Y1CPN7</accession>
<dbReference type="SUPFAM" id="SSF49265">
    <property type="entry name" value="Fibronectin type III"/>
    <property type="match status" value="1"/>
</dbReference>
<dbReference type="InterPro" id="IPR017897">
    <property type="entry name" value="Thrombospondin_3_rpt"/>
</dbReference>
<feature type="domain" description="Fibronectin type-III" evidence="5">
    <location>
        <begin position="143"/>
        <end position="233"/>
    </location>
</feature>
<dbReference type="PROSITE" id="PS50853">
    <property type="entry name" value="FN3"/>
    <property type="match status" value="1"/>
</dbReference>
<dbReference type="Gene3D" id="4.10.1080.10">
    <property type="entry name" value="TSP type-3 repeat"/>
    <property type="match status" value="1"/>
</dbReference>
<keyword evidence="2" id="KW-0106">Calcium</keyword>
<name>A0A1Y1CPN7_9BACT</name>
<dbReference type="Gene3D" id="2.60.40.10">
    <property type="entry name" value="Immunoglobulins"/>
    <property type="match status" value="1"/>
</dbReference>
<reference evidence="7" key="2">
    <citation type="journal article" date="2020" name="Antonie Van Leeuwenhoek">
        <title>Labilibaculum antarcticum sp. nov., a novel facultative anaerobic, psychrotorelant bacterium isolated from marine sediment of Antarctica.</title>
        <authorList>
            <person name="Watanabe M."/>
            <person name="Kojima H."/>
            <person name="Fukui M."/>
        </authorList>
    </citation>
    <scope>NUCLEOTIDE SEQUENCE [LARGE SCALE GENOMIC DNA]</scope>
    <source>
        <strain evidence="7">SPP2</strain>
    </source>
</reference>
<feature type="signal peptide" evidence="4">
    <location>
        <begin position="1"/>
        <end position="19"/>
    </location>
</feature>
<dbReference type="InterPro" id="IPR003367">
    <property type="entry name" value="Thrombospondin_3-like_rpt"/>
</dbReference>
<evidence type="ECO:0000256" key="2">
    <source>
        <dbReference type="ARBA" id="ARBA00022837"/>
    </source>
</evidence>
<evidence type="ECO:0000313" key="7">
    <source>
        <dbReference type="Proteomes" id="UP000218267"/>
    </source>
</evidence>
<feature type="compositionally biased region" description="Acidic residues" evidence="3">
    <location>
        <begin position="1418"/>
        <end position="1441"/>
    </location>
</feature>
<organism evidence="6 7">
    <name type="scientific">Labilibaculum antarcticum</name>
    <dbReference type="NCBI Taxonomy" id="1717717"/>
    <lineage>
        <taxon>Bacteria</taxon>
        <taxon>Pseudomonadati</taxon>
        <taxon>Bacteroidota</taxon>
        <taxon>Bacteroidia</taxon>
        <taxon>Marinilabiliales</taxon>
        <taxon>Marinifilaceae</taxon>
        <taxon>Labilibaculum</taxon>
    </lineage>
</organism>
<feature type="compositionally biased region" description="Acidic residues" evidence="3">
    <location>
        <begin position="1396"/>
        <end position="1405"/>
    </location>
</feature>
<dbReference type="KEGG" id="mbas:ALGA_4096"/>
<dbReference type="PANTHER" id="PTHR10199">
    <property type="entry name" value="THROMBOSPONDIN"/>
    <property type="match status" value="1"/>
</dbReference>
<dbReference type="EMBL" id="AP018042">
    <property type="protein sequence ID" value="BAX82387.1"/>
    <property type="molecule type" value="Genomic_DNA"/>
</dbReference>
<gene>
    <name evidence="6" type="ORF">ALGA_4096</name>
</gene>
<dbReference type="Proteomes" id="UP000218267">
    <property type="component" value="Chromosome"/>
</dbReference>
<dbReference type="PROSITE" id="PS51234">
    <property type="entry name" value="TSP3"/>
    <property type="match status" value="2"/>
</dbReference>
<evidence type="ECO:0000259" key="5">
    <source>
        <dbReference type="PROSITE" id="PS50853"/>
    </source>
</evidence>
<sequence>MKKLYLSVLYLFWFGLVFAQVDQSGVKISALGVEFKADPMQSDYYVYLQWAKHYNKCGTPYDLFVYTSLTNYRADPTIFDIGIINHDRNFEFKYEGTDHWYAQGPGTTETYYFWGRYRGAWECDHYPLIADDSVTTSLPRIKPPGTLSASDEEFDSKINLKWDSSDTDVPPDYYKYKIYRNEELVQTVNSDVFEWNDSNVETGVEYAYAVTTYSKFDSDTLSWDSESIKVEDKGKIFDLGVSASNDFSDRVLIEWNVANVIGATKYAIERNDGGSSITIKTIDNPTGSSCEDFDGIPGYTYSYLVKPFKDNVIFKTGTAEGKKKSNGNISGYIKAPGGAGITDVQVRIDRLDSIPQGDTVSNYATTNASGYFEFENIYYYKGAKFKLTPSKGNHGFIPETFTDSIHLLAPILDIINFTDTTSFTLRGKIKFANTDCGVEGVEIIKNSIPTGVFTNNMGAFSLAIEEQGDYEIKPVFSDSTFAHNFEPAKINLVVSKDSTGIDFYDLQTNMLKGFVLGPCDAFIGIADLQIKSVDENAGCFPDTIIRTNNVGYFEINLPAQKYTIGLVALDPANEVILNYFMLDSVDLSKCTITNNFIFRNPPEIHLSQLSDFGGGDYNIPIWKQKFWKEVRIEVIQGWEDTTCHVKSGMLTIIDEISDNAEGAVELEMDSTGIAYYALVPGIPNVYDYPVEHPYQKKLNVRADVGQETTNIDQWVLVTGYSPREPAFYNTSPELVHWVLRDPPGDNSYSFLKKDSTFTTFITQNIMSSRGDGTQTSEQLGCVASVGLSVGGEVSIDVGGYYYGHGDFYRITESETITGKKVSLTATEEFSTADSDKVLGDAGDVFIGVTYSIGYSLADAIDFDWNTNQVVKDTLVAWDIDKVESTFMYTESHIRNYIIPELELLKEKADQVNAKQFDEDIKRWQEELLYNERLKNDASIENNFSFSAGTKHDFTSTCQRDSVDTHIVKDAWDVNWNAGYAGVISGCSWEVGYQGSYYHHTVNDTTIEQASSLTTGYHLEDDDPGDEFSVYIKSDSYYGTPVFELFAGTSSCPWEKGTQPREGVHLLSDIYYQYLEDPEDTAVFKLTLGNTSQSDEEREYNLLFLQESNPDGAIISLGGSQVQGGIPTPYTIPAGGSVDQTITVNRGPSAYAYNNLRFVLVSPCDGAISDEVAISVIYESPCSEITLAKPFDNWLINNTGGDVLNVSFLDYDLGQMNQVEIQYAESLANNWIPDVIFDKSQLEENAGSYEMSFVNIPDGAYDIRAMVKCESGVNYSEIKSGTVDRTPPHVYGLPEPSDAVLDNGDIISVTFDETINGNRISADQISLKDIDSGYEFDLQFGVSGDKLIILPDVTGLTIEDNTLMASVTGVEDMYGNKSDTFTWTFTVANAQNLSGGDDPDEDDILTSDDNCPLAYNPGQEDEDEDGEGDVCDSDIDDDDILNENDNCPFTPNSDQEDTDQDMIGDLCDPDMDGDGILNDEDNCPLTVNRNQKDYNSDGIGDACQPVGIEELEISEGFELFPNYPNPFNDITTIKYAVPKTCYVKVGIINAVGQTIRILQSEMVDSGTYELVWNRNECLTGIYFYSIDVWDVNNDFLFSDVKKMIIMR</sequence>
<keyword evidence="7" id="KW-1185">Reference proteome</keyword>
<evidence type="ECO:0000313" key="6">
    <source>
        <dbReference type="EMBL" id="BAX82387.1"/>
    </source>
</evidence>
<evidence type="ECO:0000256" key="1">
    <source>
        <dbReference type="ARBA" id="ARBA00022729"/>
    </source>
</evidence>
<evidence type="ECO:0000256" key="3">
    <source>
        <dbReference type="SAM" id="MobiDB-lite"/>
    </source>
</evidence>
<protein>
    <recommendedName>
        <fullName evidence="5">Fibronectin type-III domain-containing protein</fullName>
    </recommendedName>
</protein>
<dbReference type="InterPro" id="IPR028974">
    <property type="entry name" value="TSP_type-3_rpt"/>
</dbReference>
<dbReference type="Gene3D" id="2.60.40.1220">
    <property type="match status" value="1"/>
</dbReference>
<reference evidence="6 7" key="1">
    <citation type="journal article" date="2018" name="Mar. Genomics">
        <title>Complete genome sequence of Marinifilaceae bacterium strain SPP2, isolated from the Antarctic marine sediment.</title>
        <authorList>
            <person name="Watanabe M."/>
            <person name="Kojima H."/>
            <person name="Fukui M."/>
        </authorList>
    </citation>
    <scope>NUCLEOTIDE SEQUENCE [LARGE SCALE GENOMIC DNA]</scope>
    <source>
        <strain evidence="6 7">SPP2</strain>
    </source>
</reference>
<dbReference type="Pfam" id="PF02412">
    <property type="entry name" value="TSP_3"/>
    <property type="match status" value="2"/>
</dbReference>
<dbReference type="SUPFAM" id="SSF103647">
    <property type="entry name" value="TSP type-3 repeat"/>
    <property type="match status" value="1"/>
</dbReference>
<proteinExistence type="predicted"/>
<feature type="region of interest" description="Disordered" evidence="3">
    <location>
        <begin position="1391"/>
        <end position="1460"/>
    </location>
</feature>
<dbReference type="InterPro" id="IPR003961">
    <property type="entry name" value="FN3_dom"/>
</dbReference>
<dbReference type="PANTHER" id="PTHR10199:SF119">
    <property type="entry name" value="RE20510P"/>
    <property type="match status" value="1"/>
</dbReference>
<feature type="chain" id="PRO_5012282105" description="Fibronectin type-III domain-containing protein" evidence="4">
    <location>
        <begin position="20"/>
        <end position="1606"/>
    </location>
</feature>
<dbReference type="GO" id="GO:0007155">
    <property type="term" value="P:cell adhesion"/>
    <property type="evidence" value="ECO:0007669"/>
    <property type="project" value="InterPro"/>
</dbReference>
<keyword evidence="1 4" id="KW-0732">Signal</keyword>
<dbReference type="InterPro" id="IPR036116">
    <property type="entry name" value="FN3_sf"/>
</dbReference>
<dbReference type="RefSeq" id="WP_197705638.1">
    <property type="nucleotide sequence ID" value="NZ_AP018042.1"/>
</dbReference>
<dbReference type="InterPro" id="IPR013783">
    <property type="entry name" value="Ig-like_fold"/>
</dbReference>